<evidence type="ECO:0000256" key="1">
    <source>
        <dbReference type="SAM" id="MobiDB-lite"/>
    </source>
</evidence>
<protein>
    <submittedName>
        <fullName evidence="2">DUF3419 family protein</fullName>
    </submittedName>
</protein>
<dbReference type="InterPro" id="IPR021829">
    <property type="entry name" value="DUF3419"/>
</dbReference>
<evidence type="ECO:0000313" key="2">
    <source>
        <dbReference type="EMBL" id="MCJ2182283.1"/>
    </source>
</evidence>
<dbReference type="InterPro" id="IPR029063">
    <property type="entry name" value="SAM-dependent_MTases_sf"/>
</dbReference>
<keyword evidence="3" id="KW-1185">Reference proteome</keyword>
<dbReference type="RefSeq" id="WP_244018051.1">
    <property type="nucleotide sequence ID" value="NZ_JALHLF010000014.1"/>
</dbReference>
<comment type="caution">
    <text evidence="2">The sequence shown here is derived from an EMBL/GenBank/DDBJ whole genome shotgun (WGS) entry which is preliminary data.</text>
</comment>
<dbReference type="SUPFAM" id="SSF53335">
    <property type="entry name" value="S-adenosyl-L-methionine-dependent methyltransferases"/>
    <property type="match status" value="1"/>
</dbReference>
<evidence type="ECO:0000313" key="3">
    <source>
        <dbReference type="Proteomes" id="UP001162881"/>
    </source>
</evidence>
<dbReference type="EMBL" id="JALHLF010000014">
    <property type="protein sequence ID" value="MCJ2182283.1"/>
    <property type="molecule type" value="Genomic_DNA"/>
</dbReference>
<sequence>MPRSSRRAMDEADAPAPAKDPTAVIPSKAPSDPASAHSPHPHGKRGGRGARLIKGAVVRHEASRSAKLLDKAFALAFKGLVYAQIWEDPVADMDALALDADSRVLTIASGGCNALSYLTANPQAITVVDLNTAHIALNKLKHAALRELTDYAQLRRFIAEADHPGNLALYRERLAPQLDEATRRYWEGRDLVGRRRIKAFTRGIYKQGLLGGFIGAAHVVARLYKVDPAEILGAATIAEQRRVFDERFAPVFERKLVRWLTDHPASLFGLGIPPAQYSSLAGQQRMADVLRERLEKLACGFPVNDNYFAWQAFSRGYGRAEAAPLPPYLQAANVDAVRERLPRLSVRHANFTHVVRASEPGAFNRFILLDAQDWMSDAQLTELWSEMTRVAPPGSRVLFRTAAAPSLLPGRVPDALLDQWEYREAESQMATEADRSSIYGGVHLYVRRG</sequence>
<reference evidence="2" key="1">
    <citation type="submission" date="2022-03" db="EMBL/GenBank/DDBJ databases">
        <title>Identification of a novel bacterium isolated from mangrove sediments.</title>
        <authorList>
            <person name="Pan X."/>
        </authorList>
    </citation>
    <scope>NUCLEOTIDE SEQUENCE</scope>
    <source>
        <strain evidence="2">B1949</strain>
    </source>
</reference>
<feature type="region of interest" description="Disordered" evidence="1">
    <location>
        <begin position="1"/>
        <end position="49"/>
    </location>
</feature>
<dbReference type="PANTHER" id="PTHR47473">
    <property type="entry name" value="BTA1P"/>
    <property type="match status" value="1"/>
</dbReference>
<feature type="compositionally biased region" description="Low complexity" evidence="1">
    <location>
        <begin position="14"/>
        <end position="38"/>
    </location>
</feature>
<accession>A0ABT0BBQ2</accession>
<name>A0ABT0BBQ2_9SPHN</name>
<proteinExistence type="predicted"/>
<dbReference type="Proteomes" id="UP001162881">
    <property type="component" value="Unassembled WGS sequence"/>
</dbReference>
<dbReference type="PANTHER" id="PTHR47473:SF1">
    <property type="entry name" value="METHYLTRANSFERASE DOMAIN-CONTAINING PROTEIN"/>
    <property type="match status" value="1"/>
</dbReference>
<organism evidence="2 3">
    <name type="scientific">Novosphingobium organovorum</name>
    <dbReference type="NCBI Taxonomy" id="2930092"/>
    <lineage>
        <taxon>Bacteria</taxon>
        <taxon>Pseudomonadati</taxon>
        <taxon>Pseudomonadota</taxon>
        <taxon>Alphaproteobacteria</taxon>
        <taxon>Sphingomonadales</taxon>
        <taxon>Sphingomonadaceae</taxon>
        <taxon>Novosphingobium</taxon>
    </lineage>
</organism>
<feature type="compositionally biased region" description="Basic residues" evidence="1">
    <location>
        <begin position="39"/>
        <end position="48"/>
    </location>
</feature>
<dbReference type="Pfam" id="PF11899">
    <property type="entry name" value="DUF3419"/>
    <property type="match status" value="1"/>
</dbReference>
<gene>
    <name evidence="2" type="ORF">MTR62_06150</name>
</gene>